<keyword evidence="2" id="KW-1133">Transmembrane helix</keyword>
<evidence type="ECO:0000313" key="3">
    <source>
        <dbReference type="EMBL" id="KAF8694775.1"/>
    </source>
</evidence>
<dbReference type="EMBL" id="JACEFO010001901">
    <property type="protein sequence ID" value="KAF8694775.1"/>
    <property type="molecule type" value="Genomic_DNA"/>
</dbReference>
<evidence type="ECO:0000313" key="4">
    <source>
        <dbReference type="Proteomes" id="UP000636709"/>
    </source>
</evidence>
<comment type="caution">
    <text evidence="3">The sequence shown here is derived from an EMBL/GenBank/DDBJ whole genome shotgun (WGS) entry which is preliminary data.</text>
</comment>
<evidence type="ECO:0000256" key="2">
    <source>
        <dbReference type="SAM" id="Phobius"/>
    </source>
</evidence>
<dbReference type="AlphaFoldDB" id="A0A835BDK3"/>
<keyword evidence="4" id="KW-1185">Reference proteome</keyword>
<dbReference type="Proteomes" id="UP000636709">
    <property type="component" value="Unassembled WGS sequence"/>
</dbReference>
<evidence type="ECO:0000256" key="1">
    <source>
        <dbReference type="SAM" id="MobiDB-lite"/>
    </source>
</evidence>
<reference evidence="3" key="1">
    <citation type="submission" date="2020-07" db="EMBL/GenBank/DDBJ databases">
        <title>Genome sequence and genetic diversity analysis of an under-domesticated orphan crop, white fonio (Digitaria exilis).</title>
        <authorList>
            <person name="Bennetzen J.L."/>
            <person name="Chen S."/>
            <person name="Ma X."/>
            <person name="Wang X."/>
            <person name="Yssel A.E.J."/>
            <person name="Chaluvadi S.R."/>
            <person name="Johnson M."/>
            <person name="Gangashetty P."/>
            <person name="Hamidou F."/>
            <person name="Sanogo M.D."/>
            <person name="Zwaenepoel A."/>
            <person name="Wallace J."/>
            <person name="Van De Peer Y."/>
            <person name="Van Deynze A."/>
        </authorList>
    </citation>
    <scope>NUCLEOTIDE SEQUENCE</scope>
    <source>
        <tissue evidence="3">Leaves</tissue>
    </source>
</reference>
<feature type="region of interest" description="Disordered" evidence="1">
    <location>
        <begin position="46"/>
        <end position="68"/>
    </location>
</feature>
<protein>
    <submittedName>
        <fullName evidence="3">Uncharacterized protein</fullName>
    </submittedName>
</protein>
<organism evidence="3 4">
    <name type="scientific">Digitaria exilis</name>
    <dbReference type="NCBI Taxonomy" id="1010633"/>
    <lineage>
        <taxon>Eukaryota</taxon>
        <taxon>Viridiplantae</taxon>
        <taxon>Streptophyta</taxon>
        <taxon>Embryophyta</taxon>
        <taxon>Tracheophyta</taxon>
        <taxon>Spermatophyta</taxon>
        <taxon>Magnoliopsida</taxon>
        <taxon>Liliopsida</taxon>
        <taxon>Poales</taxon>
        <taxon>Poaceae</taxon>
        <taxon>PACMAD clade</taxon>
        <taxon>Panicoideae</taxon>
        <taxon>Panicodae</taxon>
        <taxon>Paniceae</taxon>
        <taxon>Anthephorinae</taxon>
        <taxon>Digitaria</taxon>
    </lineage>
</organism>
<keyword evidence="2" id="KW-0812">Transmembrane</keyword>
<accession>A0A835BDK3</accession>
<feature type="transmembrane region" description="Helical" evidence="2">
    <location>
        <begin position="22"/>
        <end position="44"/>
    </location>
</feature>
<keyword evidence="2" id="KW-0472">Membrane</keyword>
<gene>
    <name evidence="3" type="ORF">HU200_037866</name>
</gene>
<sequence>MARALPSSGGAAAAAAGLVQPWLAVLGVALLSVWAITLAVLLCGDSGSGSSGSKSDGDDRPALPRSAL</sequence>
<proteinExistence type="predicted"/>
<name>A0A835BDK3_9POAL</name>